<sequence length="177" mass="19465">MKELVKFGKFAETKGVQASSTPIAIVAEEHVALARSNLSSSFKVVDDSDDDDANDDVDDSDDDDTNDDIDDSDDDDSDSDDDRMDFRMYVPPKESISKDVDTPAETEKDVNIFKQSNDPTPKQMDALIAQLQSTARKPPQAVSVISDSPSESDKIDSNASLVPRKRRRKDPRPGVLS</sequence>
<feature type="compositionally biased region" description="Basic and acidic residues" evidence="1">
    <location>
        <begin position="95"/>
        <end position="111"/>
    </location>
</feature>
<reference evidence="2 3" key="1">
    <citation type="submission" date="2022-01" db="EMBL/GenBank/DDBJ databases">
        <authorList>
            <person name="Xiong W."/>
            <person name="Schranz E."/>
        </authorList>
    </citation>
    <scope>NUCLEOTIDE SEQUENCE [LARGE SCALE GENOMIC DNA]</scope>
</reference>
<dbReference type="EMBL" id="CAKMRJ010005523">
    <property type="protein sequence ID" value="CAH1443750.1"/>
    <property type="molecule type" value="Genomic_DNA"/>
</dbReference>
<dbReference type="AlphaFoldDB" id="A0AAU9P0Z8"/>
<gene>
    <name evidence="2" type="ORF">LVIROSA_LOCUS29643</name>
</gene>
<name>A0AAU9P0Z8_9ASTR</name>
<proteinExistence type="predicted"/>
<protein>
    <submittedName>
        <fullName evidence="2">Uncharacterized protein</fullName>
    </submittedName>
</protein>
<feature type="region of interest" description="Disordered" evidence="1">
    <location>
        <begin position="40"/>
        <end position="177"/>
    </location>
</feature>
<feature type="compositionally biased region" description="Acidic residues" evidence="1">
    <location>
        <begin position="47"/>
        <end position="83"/>
    </location>
</feature>
<evidence type="ECO:0000313" key="3">
    <source>
        <dbReference type="Proteomes" id="UP001157418"/>
    </source>
</evidence>
<keyword evidence="3" id="KW-1185">Reference proteome</keyword>
<comment type="caution">
    <text evidence="2">The sequence shown here is derived from an EMBL/GenBank/DDBJ whole genome shotgun (WGS) entry which is preliminary data.</text>
</comment>
<evidence type="ECO:0000313" key="2">
    <source>
        <dbReference type="EMBL" id="CAH1443750.1"/>
    </source>
</evidence>
<dbReference type="Proteomes" id="UP001157418">
    <property type="component" value="Unassembled WGS sequence"/>
</dbReference>
<evidence type="ECO:0000256" key="1">
    <source>
        <dbReference type="SAM" id="MobiDB-lite"/>
    </source>
</evidence>
<organism evidence="2 3">
    <name type="scientific">Lactuca virosa</name>
    <dbReference type="NCBI Taxonomy" id="75947"/>
    <lineage>
        <taxon>Eukaryota</taxon>
        <taxon>Viridiplantae</taxon>
        <taxon>Streptophyta</taxon>
        <taxon>Embryophyta</taxon>
        <taxon>Tracheophyta</taxon>
        <taxon>Spermatophyta</taxon>
        <taxon>Magnoliopsida</taxon>
        <taxon>eudicotyledons</taxon>
        <taxon>Gunneridae</taxon>
        <taxon>Pentapetalae</taxon>
        <taxon>asterids</taxon>
        <taxon>campanulids</taxon>
        <taxon>Asterales</taxon>
        <taxon>Asteraceae</taxon>
        <taxon>Cichorioideae</taxon>
        <taxon>Cichorieae</taxon>
        <taxon>Lactucinae</taxon>
        <taxon>Lactuca</taxon>
    </lineage>
</organism>
<accession>A0AAU9P0Z8</accession>